<gene>
    <name evidence="1" type="ORF">QFC21_005429</name>
</gene>
<reference evidence="1" key="1">
    <citation type="submission" date="2023-04" db="EMBL/GenBank/DDBJ databases">
        <title>Draft Genome sequencing of Naganishia species isolated from polar environments using Oxford Nanopore Technology.</title>
        <authorList>
            <person name="Leo P."/>
            <person name="Venkateswaran K."/>
        </authorList>
    </citation>
    <scope>NUCLEOTIDE SEQUENCE</scope>
    <source>
        <strain evidence="1">MNA-CCFEE 5423</strain>
    </source>
</reference>
<sequence length="300" mass="33709">MYEGEPCFLAAAFAFERQLQKNIDEDIQRCHEARNRILQTKFEYSPTFPFQPAQQQPQAVAGAPMTKAQRSIHMVRRLFHTQLPGYIPRQGQLSASCPESFSSTGYNPTPQTPAESSWWTRLKTWCRPTWEATKIRDTHILSDIPDGVPSLTKYQAHPYSNLEKGQQSADSKSSSEAGSSGPKACSRIFRSVAKVAVPGLVFADEEDKAPPATPKKESYVFGSDANKSPERPADCRGTLCDTWVYCGCPLMWSCKHMRHYCLPRALPVIACRAPQAAPTESTEKKQNLFSKHIEWSHQNK</sequence>
<name>A0ACC2VA60_9TREE</name>
<proteinExistence type="predicted"/>
<dbReference type="Proteomes" id="UP001227268">
    <property type="component" value="Unassembled WGS sequence"/>
</dbReference>
<comment type="caution">
    <text evidence="1">The sequence shown here is derived from an EMBL/GenBank/DDBJ whole genome shotgun (WGS) entry which is preliminary data.</text>
</comment>
<keyword evidence="2" id="KW-1185">Reference proteome</keyword>
<organism evidence="1 2">
    <name type="scientific">Naganishia friedmannii</name>
    <dbReference type="NCBI Taxonomy" id="89922"/>
    <lineage>
        <taxon>Eukaryota</taxon>
        <taxon>Fungi</taxon>
        <taxon>Dikarya</taxon>
        <taxon>Basidiomycota</taxon>
        <taxon>Agaricomycotina</taxon>
        <taxon>Tremellomycetes</taxon>
        <taxon>Filobasidiales</taxon>
        <taxon>Filobasidiaceae</taxon>
        <taxon>Naganishia</taxon>
    </lineage>
</organism>
<dbReference type="EMBL" id="JASBWT010000020">
    <property type="protein sequence ID" value="KAJ9096064.1"/>
    <property type="molecule type" value="Genomic_DNA"/>
</dbReference>
<protein>
    <submittedName>
        <fullName evidence="1">Uncharacterized protein</fullName>
    </submittedName>
</protein>
<accession>A0ACC2VA60</accession>
<evidence type="ECO:0000313" key="1">
    <source>
        <dbReference type="EMBL" id="KAJ9096064.1"/>
    </source>
</evidence>
<evidence type="ECO:0000313" key="2">
    <source>
        <dbReference type="Proteomes" id="UP001227268"/>
    </source>
</evidence>